<keyword evidence="1" id="KW-0413">Isomerase</keyword>
<name>A0A386ZPR9_9NOCA</name>
<proteinExistence type="predicted"/>
<protein>
    <submittedName>
        <fullName evidence="1">Enoyl-CoA hydratase/isomerase family protein</fullName>
    </submittedName>
</protein>
<dbReference type="OrthoDB" id="3567227at2"/>
<gene>
    <name evidence="1" type="ORF">D7D52_32490</name>
</gene>
<dbReference type="SUPFAM" id="SSF52096">
    <property type="entry name" value="ClpP/crotonase"/>
    <property type="match status" value="1"/>
</dbReference>
<organism evidence="1 2">
    <name type="scientific">Nocardia yunnanensis</name>
    <dbReference type="NCBI Taxonomy" id="2382165"/>
    <lineage>
        <taxon>Bacteria</taxon>
        <taxon>Bacillati</taxon>
        <taxon>Actinomycetota</taxon>
        <taxon>Actinomycetes</taxon>
        <taxon>Mycobacteriales</taxon>
        <taxon>Nocardiaceae</taxon>
        <taxon>Nocardia</taxon>
    </lineage>
</organism>
<dbReference type="PANTHER" id="PTHR11941">
    <property type="entry name" value="ENOYL-COA HYDRATASE-RELATED"/>
    <property type="match status" value="1"/>
</dbReference>
<dbReference type="PANTHER" id="PTHR11941:SF75">
    <property type="entry name" value="ENOYL-COA HYDRATASE_ISOMERASE FAMILY PROTEIN"/>
    <property type="match status" value="1"/>
</dbReference>
<dbReference type="InterPro" id="IPR029045">
    <property type="entry name" value="ClpP/crotonase-like_dom_sf"/>
</dbReference>
<dbReference type="EMBL" id="CP032568">
    <property type="protein sequence ID" value="AYF79567.1"/>
    <property type="molecule type" value="Genomic_DNA"/>
</dbReference>
<dbReference type="CDD" id="cd06558">
    <property type="entry name" value="crotonase-like"/>
    <property type="match status" value="1"/>
</dbReference>
<sequence>MFVAYLGERGEGEGENRFHPDWVRGMEDLLDRVEGSSGARGLVTVGAGKFYSTGFDVEWAAAHPERINENVGRLLGLFARIVTLPMPTVAAINGHAYGAGAFLAVAHDYRVMRGDRGYVCFPGVTLGVNYAPGMVELAQAQLPLPLARRALVTGHRYGGAEALAAGLVDSVAGEDDVLRSAVEYAQSLAHTAGPALGHVKSTLYRTATAALLGSVAEYNHDSSASQ</sequence>
<accession>A0A386ZPR9</accession>
<evidence type="ECO:0000313" key="2">
    <source>
        <dbReference type="Proteomes" id="UP000267164"/>
    </source>
</evidence>
<dbReference type="Pfam" id="PF00378">
    <property type="entry name" value="ECH_1"/>
    <property type="match status" value="1"/>
</dbReference>
<dbReference type="Gene3D" id="3.90.226.10">
    <property type="entry name" value="2-enoyl-CoA Hydratase, Chain A, domain 1"/>
    <property type="match status" value="1"/>
</dbReference>
<dbReference type="GO" id="GO:0006635">
    <property type="term" value="P:fatty acid beta-oxidation"/>
    <property type="evidence" value="ECO:0007669"/>
    <property type="project" value="TreeGrafter"/>
</dbReference>
<dbReference type="KEGG" id="nyu:D7D52_32490"/>
<dbReference type="Proteomes" id="UP000267164">
    <property type="component" value="Chromosome"/>
</dbReference>
<dbReference type="RefSeq" id="WP_120744642.1">
    <property type="nucleotide sequence ID" value="NZ_CP032568.1"/>
</dbReference>
<reference evidence="1 2" key="1">
    <citation type="submission" date="2018-09" db="EMBL/GenBank/DDBJ databases">
        <title>Nocardia yunnanensis sp. nov., an actinomycete isolated from a soil sample.</title>
        <authorList>
            <person name="Zhang J."/>
        </authorList>
    </citation>
    <scope>NUCLEOTIDE SEQUENCE [LARGE SCALE GENOMIC DNA]</scope>
    <source>
        <strain evidence="1 2">CFHS0054</strain>
    </source>
</reference>
<dbReference type="InterPro" id="IPR001753">
    <property type="entry name" value="Enoyl-CoA_hydra/iso"/>
</dbReference>
<dbReference type="AlphaFoldDB" id="A0A386ZPR9"/>
<keyword evidence="2" id="KW-1185">Reference proteome</keyword>
<dbReference type="GO" id="GO:0004165">
    <property type="term" value="F:delta(3)-delta(2)-enoyl-CoA isomerase activity"/>
    <property type="evidence" value="ECO:0007669"/>
    <property type="project" value="TreeGrafter"/>
</dbReference>
<evidence type="ECO:0000313" key="1">
    <source>
        <dbReference type="EMBL" id="AYF79567.1"/>
    </source>
</evidence>